<dbReference type="AlphaFoldDB" id="A0A818F903"/>
<accession>A0A818F903</accession>
<dbReference type="EMBL" id="CAJNYT010002493">
    <property type="protein sequence ID" value="CAF3471223.1"/>
    <property type="molecule type" value="Genomic_DNA"/>
</dbReference>
<organism evidence="1 2">
    <name type="scientific">Rotaria socialis</name>
    <dbReference type="NCBI Taxonomy" id="392032"/>
    <lineage>
        <taxon>Eukaryota</taxon>
        <taxon>Metazoa</taxon>
        <taxon>Spiralia</taxon>
        <taxon>Gnathifera</taxon>
        <taxon>Rotifera</taxon>
        <taxon>Eurotatoria</taxon>
        <taxon>Bdelloidea</taxon>
        <taxon>Philodinida</taxon>
        <taxon>Philodinidae</taxon>
        <taxon>Rotaria</taxon>
    </lineage>
</organism>
<gene>
    <name evidence="1" type="ORF">GRG538_LOCUS15671</name>
</gene>
<evidence type="ECO:0000313" key="1">
    <source>
        <dbReference type="EMBL" id="CAF3471223.1"/>
    </source>
</evidence>
<dbReference type="Proteomes" id="UP000663872">
    <property type="component" value="Unassembled WGS sequence"/>
</dbReference>
<name>A0A818F903_9BILA</name>
<protein>
    <submittedName>
        <fullName evidence="1">Uncharacterized protein</fullName>
    </submittedName>
</protein>
<evidence type="ECO:0000313" key="2">
    <source>
        <dbReference type="Proteomes" id="UP000663872"/>
    </source>
</evidence>
<comment type="caution">
    <text evidence="1">The sequence shown here is derived from an EMBL/GenBank/DDBJ whole genome shotgun (WGS) entry which is preliminary data.</text>
</comment>
<sequence length="262" mass="29388">MVQYKPKGAETESPASQGFTMLNFNPDYPEWTKNDCWYRTNPMGDIGPFPFSWFNQRYDSPEICDLQRSGIGKVPCLSYFEADDTPVKTITARAAVGSFDTDEYIRTVYLSFTFGIPSQVEPLFNLPDKWPSYCGYANAGFTIDNLHGYVVTPDGGDHFMLKLNGQPVHSLGDQVTVHFKVQPNWYYNGTRCAEFNSIIFDRENWQEPKQVDMSFGDYGCCSYALTAAGGGYEWQYSTSTFAVYACDGQAGYGCTDKEPCGG</sequence>
<proteinExistence type="predicted"/>
<reference evidence="1" key="1">
    <citation type="submission" date="2021-02" db="EMBL/GenBank/DDBJ databases">
        <authorList>
            <person name="Nowell W R."/>
        </authorList>
    </citation>
    <scope>NUCLEOTIDE SEQUENCE</scope>
</reference>